<dbReference type="Proteomes" id="UP000694546">
    <property type="component" value="Chromosome 9"/>
</dbReference>
<evidence type="ECO:0000256" key="5">
    <source>
        <dbReference type="ARBA" id="ARBA00022685"/>
    </source>
</evidence>
<evidence type="ECO:0000259" key="20">
    <source>
        <dbReference type="PROSITE" id="PS51034"/>
    </source>
</evidence>
<feature type="chain" id="PRO_5034224174" description="Zona pellucida sperm-binding protein 4" evidence="19">
    <location>
        <begin position="27"/>
        <end position="650"/>
    </location>
</feature>
<evidence type="ECO:0000256" key="18">
    <source>
        <dbReference type="SAM" id="MobiDB-lite"/>
    </source>
</evidence>
<evidence type="ECO:0000256" key="10">
    <source>
        <dbReference type="ARBA" id="ARBA00023180"/>
    </source>
</evidence>
<dbReference type="InterPro" id="IPR055356">
    <property type="entry name" value="ZP-N"/>
</dbReference>
<protein>
    <recommendedName>
        <fullName evidence="14">Zona pellucida sperm-binding protein 4</fullName>
    </recommendedName>
    <alternativeName>
        <fullName evidence="16">Zona pellucida glycoprotein 4</fullName>
    </alternativeName>
    <alternativeName>
        <fullName evidence="15">Zona pellucida protein B</fullName>
    </alternativeName>
</protein>
<evidence type="ECO:0000259" key="21">
    <source>
        <dbReference type="PROSITE" id="PS51448"/>
    </source>
</evidence>
<evidence type="ECO:0000256" key="14">
    <source>
        <dbReference type="ARBA" id="ARBA00040238"/>
    </source>
</evidence>
<name>A0A8C4Z234_GADMO</name>
<dbReference type="PROSITE" id="PS51448">
    <property type="entry name" value="P_TREFOIL_2"/>
    <property type="match status" value="1"/>
</dbReference>
<feature type="region of interest" description="Disordered" evidence="18">
    <location>
        <begin position="31"/>
        <end position="267"/>
    </location>
</feature>
<dbReference type="Ensembl" id="ENSGMOT00000004802.2">
    <property type="protein sequence ID" value="ENSGMOP00000004662.2"/>
    <property type="gene ID" value="ENSGMOG00000004390.2"/>
</dbReference>
<evidence type="ECO:0000256" key="7">
    <source>
        <dbReference type="ARBA" id="ARBA00022989"/>
    </source>
</evidence>
<keyword evidence="7" id="KW-1133">Transmembrane helix</keyword>
<keyword evidence="10" id="KW-0325">Glycoprotein</keyword>
<dbReference type="Gene3D" id="2.60.40.4100">
    <property type="entry name" value="Zona pellucida, ZP-C domain"/>
    <property type="match status" value="1"/>
</dbReference>
<dbReference type="GO" id="GO:0005886">
    <property type="term" value="C:plasma membrane"/>
    <property type="evidence" value="ECO:0007669"/>
    <property type="project" value="UniProtKB-SubCell"/>
</dbReference>
<evidence type="ECO:0000256" key="17">
    <source>
        <dbReference type="PROSITE-ProRule" id="PRU00779"/>
    </source>
</evidence>
<evidence type="ECO:0000256" key="16">
    <source>
        <dbReference type="ARBA" id="ARBA00042573"/>
    </source>
</evidence>
<keyword evidence="3" id="KW-0964">Secreted</keyword>
<dbReference type="GeneTree" id="ENSGT00940000163253"/>
<feature type="compositionally biased region" description="Pro residues" evidence="18">
    <location>
        <begin position="35"/>
        <end position="262"/>
    </location>
</feature>
<dbReference type="GO" id="GO:0060468">
    <property type="term" value="P:prevention of polyspermy"/>
    <property type="evidence" value="ECO:0007669"/>
    <property type="project" value="TreeGrafter"/>
</dbReference>
<dbReference type="SUPFAM" id="SSF57492">
    <property type="entry name" value="Trefoil"/>
    <property type="match status" value="1"/>
</dbReference>
<evidence type="ECO:0000256" key="11">
    <source>
        <dbReference type="ARBA" id="ARBA00023279"/>
    </source>
</evidence>
<dbReference type="InterPro" id="IPR055355">
    <property type="entry name" value="ZP-C"/>
</dbReference>
<evidence type="ECO:0000256" key="2">
    <source>
        <dbReference type="ARBA" id="ARBA00022475"/>
    </source>
</evidence>
<evidence type="ECO:0000256" key="19">
    <source>
        <dbReference type="SAM" id="SignalP"/>
    </source>
</evidence>
<dbReference type="Pfam" id="PF00100">
    <property type="entry name" value="Zona_pellucida"/>
    <property type="match status" value="1"/>
</dbReference>
<dbReference type="InterPro" id="IPR000519">
    <property type="entry name" value="P_trefoil_dom"/>
</dbReference>
<dbReference type="Gene3D" id="2.60.40.3210">
    <property type="entry name" value="Zona pellucida, ZP-N domain"/>
    <property type="match status" value="1"/>
</dbReference>
<evidence type="ECO:0000256" key="4">
    <source>
        <dbReference type="ARBA" id="ARBA00022530"/>
    </source>
</evidence>
<dbReference type="AlphaFoldDB" id="A0A8C4Z234"/>
<evidence type="ECO:0000256" key="8">
    <source>
        <dbReference type="ARBA" id="ARBA00023136"/>
    </source>
</evidence>
<evidence type="ECO:0000256" key="3">
    <source>
        <dbReference type="ARBA" id="ARBA00022525"/>
    </source>
</evidence>
<feature type="domain" description="P-type" evidence="21">
    <location>
        <begin position="289"/>
        <end position="327"/>
    </location>
</feature>
<evidence type="ECO:0000256" key="6">
    <source>
        <dbReference type="ARBA" id="ARBA00022692"/>
    </source>
</evidence>
<dbReference type="Pfam" id="PF23344">
    <property type="entry name" value="ZP-N"/>
    <property type="match status" value="1"/>
</dbReference>
<dbReference type="InterPro" id="IPR051148">
    <property type="entry name" value="Zona_Pellucida_Domain_gp"/>
</dbReference>
<feature type="disulfide bond" evidence="17">
    <location>
        <begin position="291"/>
        <end position="317"/>
    </location>
</feature>
<dbReference type="SMART" id="SM00241">
    <property type="entry name" value="ZP"/>
    <property type="match status" value="1"/>
</dbReference>
<evidence type="ECO:0000256" key="13">
    <source>
        <dbReference type="ARBA" id="ARBA00037545"/>
    </source>
</evidence>
<evidence type="ECO:0000313" key="22">
    <source>
        <dbReference type="Ensembl" id="ENSGMOP00000004662.2"/>
    </source>
</evidence>
<keyword evidence="4" id="KW-0272">Extracellular matrix</keyword>
<evidence type="ECO:0000256" key="9">
    <source>
        <dbReference type="ARBA" id="ARBA00023157"/>
    </source>
</evidence>
<dbReference type="PANTHER" id="PTHR23343">
    <property type="entry name" value="ZONA PELLUCIDA SPERM-BINDING PROTEIN"/>
    <property type="match status" value="1"/>
</dbReference>
<keyword evidence="5" id="KW-0165">Cleavage on pair of basic residues</keyword>
<keyword evidence="23" id="KW-1185">Reference proteome</keyword>
<dbReference type="PANTHER" id="PTHR23343:SF31">
    <property type="entry name" value="ZONA PELLUCIDA SPERM-BINDING PROTEIN 4"/>
    <property type="match status" value="1"/>
</dbReference>
<dbReference type="CDD" id="cd00111">
    <property type="entry name" value="Trefoil"/>
    <property type="match status" value="1"/>
</dbReference>
<keyword evidence="19" id="KW-0732">Signal</keyword>
<dbReference type="InterPro" id="IPR001507">
    <property type="entry name" value="ZP_dom"/>
</dbReference>
<comment type="caution">
    <text evidence="17">Lacks conserved residue(s) required for the propagation of feature annotation.</text>
</comment>
<dbReference type="GO" id="GO:0035805">
    <property type="term" value="C:egg coat"/>
    <property type="evidence" value="ECO:0007669"/>
    <property type="project" value="UniProtKB-SubCell"/>
</dbReference>
<evidence type="ECO:0000256" key="15">
    <source>
        <dbReference type="ARBA" id="ARBA00042273"/>
    </source>
</evidence>
<evidence type="ECO:0000256" key="1">
    <source>
        <dbReference type="ARBA" id="ARBA00004251"/>
    </source>
</evidence>
<reference evidence="22" key="2">
    <citation type="submission" date="2025-09" db="UniProtKB">
        <authorList>
            <consortium name="Ensembl"/>
        </authorList>
    </citation>
    <scope>IDENTIFICATION</scope>
</reference>
<feature type="domain" description="ZP" evidence="20">
    <location>
        <begin position="332"/>
        <end position="614"/>
    </location>
</feature>
<dbReference type="SMART" id="SM00018">
    <property type="entry name" value="PD"/>
    <property type="match status" value="1"/>
</dbReference>
<feature type="disulfide bond" evidence="17">
    <location>
        <begin position="301"/>
        <end position="316"/>
    </location>
</feature>
<keyword evidence="11" id="KW-0278">Fertilization</keyword>
<dbReference type="GO" id="GO:0035804">
    <property type="term" value="F:structural constituent of egg coat"/>
    <property type="evidence" value="ECO:0007669"/>
    <property type="project" value="TreeGrafter"/>
</dbReference>
<dbReference type="GO" id="GO:0007339">
    <property type="term" value="P:binding of sperm to zona pellucida"/>
    <property type="evidence" value="ECO:0007669"/>
    <property type="project" value="TreeGrafter"/>
</dbReference>
<dbReference type="InterPro" id="IPR042235">
    <property type="entry name" value="ZP-C_dom"/>
</dbReference>
<comment type="subcellular location">
    <subcellularLocation>
        <location evidence="1">Cell membrane</location>
        <topology evidence="1">Single-pass type I membrane protein</topology>
    </subcellularLocation>
    <subcellularLocation>
        <location evidence="12">Zona pellucida</location>
    </subcellularLocation>
</comment>
<keyword evidence="8" id="KW-0472">Membrane</keyword>
<keyword evidence="2" id="KW-1003">Cell membrane</keyword>
<keyword evidence="9 17" id="KW-1015">Disulfide bond</keyword>
<keyword evidence="6" id="KW-0812">Transmembrane</keyword>
<sequence>MVGHSSVPLGVALVLLGCYAGNLVVAQKGAQHPQPSFPAYPPPQDPQPPKPPTWPAYPPPQDPQPPKAPSWPAYPPPQDPQPPKPPTWPAYPPPQDPQPPKAPAYPPPQDPQPPKTPSWPAHPPPQYQQPPKAPEHPPPQYQQPPKAPEHPPPQYQQPPKAPARPPPQYQQPPKAPEHPPPQYQQPPKAPAHPPPQYQQPPKAPAHPPPQYQQPPKAPAHPPPQYQQPPKAPAHPPPQYQQPPKAPEYPKQPPWPAQRPPTKPSQVQFDAAGKGQNLQNPGQVMSPNPQSCEVDIPLRVPCGGPEISPAACMEIHCCSDINGCYYGKAVTVQCTKDASFIVVAARDATLPNIDLDSISLMSSEPDCTHVDFNSVFAIYHFPVTSCGSVVMEDQGSIIYENRLFSTYELGVGPLGSITRDSYYEVRFRCIYRGVSVETLMSETMKLAEPIAIAPVIGPIQVELRLGNGVCTTKGCGAVDVAYDSYYVDSDYPVTKVLRDPVYIEVRLLNMMDPRLILTLGRCWTTTQLNPHSLPQWDILIEGCPNQGDRYLSTLIPIGPSSGLPFPSHYRRFIFQMFTFVDQEMSPLKEQVYIHCSTEVCTPGQGEQCEPSCGGRKKKRDVAATAVAKEPRMVMTVGPLLMGRVEEAHQVP</sequence>
<dbReference type="PROSITE" id="PS51034">
    <property type="entry name" value="ZP_2"/>
    <property type="match status" value="1"/>
</dbReference>
<comment type="function">
    <text evidence="13">Component of the zona pellucida, an extracellular matrix surrounding oocytes which mediates sperm binding, induction of the acrosome reaction and prevents post-fertilization polyspermy. The zona pellucida is composed of 3 to 4 glycoproteins, ZP1, ZP2, ZP3, and ZP4. ZP4 may act as a sperm receptor.</text>
</comment>
<dbReference type="GO" id="GO:0032190">
    <property type="term" value="F:acrosin binding"/>
    <property type="evidence" value="ECO:0007669"/>
    <property type="project" value="TreeGrafter"/>
</dbReference>
<reference evidence="22" key="1">
    <citation type="submission" date="2025-08" db="UniProtKB">
        <authorList>
            <consortium name="Ensembl"/>
        </authorList>
    </citation>
    <scope>IDENTIFICATION</scope>
</reference>
<dbReference type="InterPro" id="IPR044913">
    <property type="entry name" value="P_trefoil_dom_sf"/>
</dbReference>
<evidence type="ECO:0000313" key="23">
    <source>
        <dbReference type="Proteomes" id="UP000694546"/>
    </source>
</evidence>
<accession>A0A8C4Z234</accession>
<organism evidence="22 23">
    <name type="scientific">Gadus morhua</name>
    <name type="common">Atlantic cod</name>
    <dbReference type="NCBI Taxonomy" id="8049"/>
    <lineage>
        <taxon>Eukaryota</taxon>
        <taxon>Metazoa</taxon>
        <taxon>Chordata</taxon>
        <taxon>Craniata</taxon>
        <taxon>Vertebrata</taxon>
        <taxon>Euteleostomi</taxon>
        <taxon>Actinopterygii</taxon>
        <taxon>Neopterygii</taxon>
        <taxon>Teleostei</taxon>
        <taxon>Neoteleostei</taxon>
        <taxon>Acanthomorphata</taxon>
        <taxon>Zeiogadaria</taxon>
        <taxon>Gadariae</taxon>
        <taxon>Gadiformes</taxon>
        <taxon>Gadoidei</taxon>
        <taxon>Gadidae</taxon>
        <taxon>Gadus</taxon>
    </lineage>
</organism>
<evidence type="ECO:0000256" key="12">
    <source>
        <dbReference type="ARBA" id="ARBA00024183"/>
    </source>
</evidence>
<feature type="signal peptide" evidence="19">
    <location>
        <begin position="1"/>
        <end position="26"/>
    </location>
</feature>
<proteinExistence type="predicted"/>